<evidence type="ECO:0000313" key="3">
    <source>
        <dbReference type="EMBL" id="RJP22558.1"/>
    </source>
</evidence>
<accession>A0A3A4NPR1</accession>
<evidence type="ECO:0000313" key="4">
    <source>
        <dbReference type="Proteomes" id="UP000265882"/>
    </source>
</evidence>
<dbReference type="EMBL" id="QZKU01000056">
    <property type="protein sequence ID" value="RJP22558.1"/>
    <property type="molecule type" value="Genomic_DNA"/>
</dbReference>
<evidence type="ECO:0000259" key="2">
    <source>
        <dbReference type="PROSITE" id="PS51658"/>
    </source>
</evidence>
<evidence type="ECO:0000256" key="1">
    <source>
        <dbReference type="SAM" id="MobiDB-lite"/>
    </source>
</evidence>
<gene>
    <name evidence="3" type="ORF">C4520_08095</name>
</gene>
<dbReference type="PROSITE" id="PS51658">
    <property type="entry name" value="BFN"/>
    <property type="match status" value="1"/>
</dbReference>
<protein>
    <submittedName>
        <fullName evidence="3">Bifunctional nuclease family protein</fullName>
    </submittedName>
</protein>
<dbReference type="Proteomes" id="UP000265882">
    <property type="component" value="Unassembled WGS sequence"/>
</dbReference>
<dbReference type="PANTHER" id="PTHR15160:SF1">
    <property type="entry name" value="VON HIPPEL-LINDAU DISEASE TUMOR SUPPRESSOR"/>
    <property type="match status" value="1"/>
</dbReference>
<feature type="domain" description="BFN" evidence="2">
    <location>
        <begin position="1"/>
        <end position="137"/>
    </location>
</feature>
<dbReference type="InterPro" id="IPR003729">
    <property type="entry name" value="Bi_nuclease_dom"/>
</dbReference>
<dbReference type="PANTHER" id="PTHR15160">
    <property type="entry name" value="VON HIPPEL-LINDAU PROTEIN"/>
    <property type="match status" value="1"/>
</dbReference>
<dbReference type="Gene3D" id="3.10.690.10">
    <property type="entry name" value="Bifunctional nuclease domain"/>
    <property type="match status" value="1"/>
</dbReference>
<organism evidence="3 4">
    <name type="scientific">Abyssobacteria bacterium (strain SURF_5)</name>
    <dbReference type="NCBI Taxonomy" id="2093360"/>
    <lineage>
        <taxon>Bacteria</taxon>
        <taxon>Pseudomonadati</taxon>
        <taxon>Candidatus Hydrogenedentota</taxon>
        <taxon>Candidatus Abyssobacteria</taxon>
    </lineage>
</organism>
<dbReference type="AlphaFoldDB" id="A0A3A4NPR1"/>
<comment type="caution">
    <text evidence="3">The sequence shown here is derived from an EMBL/GenBank/DDBJ whole genome shotgun (WGS) entry which is preliminary data.</text>
</comment>
<sequence>MALLEMKLDGVMYDVLKRPIVILRYEDRILPILVGNAEAFAIANGMEKVEMPRPMTHDLITFILKGFQTSLQSVQVYKLEGGTFYAYLMLNQEANGEGDMSIIKIDCRPSDAIALAVRMASPIFVEEEVLRVAGQDSIPQEETEGGEEDEGEEDFLD</sequence>
<dbReference type="InterPro" id="IPR036104">
    <property type="entry name" value="BFN_sf"/>
</dbReference>
<dbReference type="GO" id="GO:0004518">
    <property type="term" value="F:nuclease activity"/>
    <property type="evidence" value="ECO:0007669"/>
    <property type="project" value="InterPro"/>
</dbReference>
<name>A0A3A4NPR1_ABYX5</name>
<feature type="compositionally biased region" description="Acidic residues" evidence="1">
    <location>
        <begin position="139"/>
        <end position="157"/>
    </location>
</feature>
<reference evidence="3 4" key="1">
    <citation type="journal article" date="2017" name="ISME J.">
        <title>Energy and carbon metabolisms in a deep terrestrial subsurface fluid microbial community.</title>
        <authorList>
            <person name="Momper L."/>
            <person name="Jungbluth S.P."/>
            <person name="Lee M.D."/>
            <person name="Amend J.P."/>
        </authorList>
    </citation>
    <scope>NUCLEOTIDE SEQUENCE [LARGE SCALE GENOMIC DNA]</scope>
    <source>
        <strain evidence="3">SURF_5</strain>
    </source>
</reference>
<dbReference type="Pfam" id="PF02577">
    <property type="entry name" value="BFN_dom"/>
    <property type="match status" value="1"/>
</dbReference>
<dbReference type="SUPFAM" id="SSF103256">
    <property type="entry name" value="Hypothetical protein TM0160"/>
    <property type="match status" value="1"/>
</dbReference>
<proteinExistence type="predicted"/>
<feature type="region of interest" description="Disordered" evidence="1">
    <location>
        <begin position="134"/>
        <end position="157"/>
    </location>
</feature>